<feature type="transmembrane region" description="Helical" evidence="2">
    <location>
        <begin position="1417"/>
        <end position="1444"/>
    </location>
</feature>
<feature type="compositionally biased region" description="Polar residues" evidence="1">
    <location>
        <begin position="552"/>
        <end position="574"/>
    </location>
</feature>
<dbReference type="Proteomes" id="UP000597762">
    <property type="component" value="Unassembled WGS sequence"/>
</dbReference>
<feature type="transmembrane region" description="Helical" evidence="2">
    <location>
        <begin position="1300"/>
        <end position="1319"/>
    </location>
</feature>
<sequence>MFSTIVDISSIWNTMSYIEIPQQQTNKKTSGRQRIIDKGPEAQRMSNSKVILSGWLTVQESNSIRSWKRRWCVHADYGLFFYRDPTEQQCVGSILLPSYTIRPCDASDPVNKRYAFKAEHANLRTQYFFAESRENMDEWVKVLSQSAQMLNSEPGLDNFSGPQRPASPENGNEYYVLARDAAQNGELRYQRTTLPKEETPPEYYPIDRPSSVSSKEYSPYSNIPSSEYSYRNSYSPNHTSMQPGSPRFFHSQQNASFGEETPNRNSYSSVGSPYDQRRDYSYKSAKPPERNPGSSPRPSPHRQSVSSSISPYPDVTSNYNVAYSSLDFNAMYHNEHLEGHPSPPGSYQSIGSPQSLDSNSMTVPKTIEAGFYSAPPPSQNALSHYSLNSPNSPDSYRNHKNYSPLERGPDRDSYSSRGDLNHSQLSYEMYSHNDSHGRDSLNFDLSQDNFVTNHSDIAAPFSKRLSGAQTNLSKLAVDSDNGDQRSVDTESHQEYATICRIRSESMCTSPEIVRSRPASISASQHGSEADVPKRTSIQRLQEMHLRELQRHSPLSRSFSSGNVPNYHSISQTLSQKEDEEEDLGETKYCEDNRTQEDLFFKRNSTSSQPQPEYQSVIRSLSPASELQNQIVYDYQGMGHDSTLPTHSSQGLSVKPQKYPSNIDLGRNSKPNSNYMNVNNRHSYSDFVNKADSLELISADTAKDLYSMDYKGHSQSFERNGRPMSYDSASNVNKPAGSAYNFMEPDPSNHSQHSSEISDAYVNYQTASNLRSASGTPERQRHQNGIHERNINTVKEDPNMPDTAVIETVHPMLAKLKASQGRLRMSISAGDLLGKTHEELVLLLIQLRRNKTNLERCRESLRKQIDQLRPFEQEYKRQLQESNTVLDFHLEDKHGHFMELKKQCGEVENKLEMYKPIENLVDNMVTMGSLYGGNNYMLATQYRKHILNPDEYIPPKKMLEFSRQHQEDVIIQKIEKDVRELTNDEADLECAKALVEFFFLLQPPFFLSFLLSFFLSFFPSFFLSFLLSFFLSFFLLQPPFFLSFSCNPLSFFLSFSCNPFSFFLSFFLLQPPFFLSLATPFLSFSCNPFLSFSFPFLSFFATPPFFLSLATPFFLSLQPLSFFLSLAPPLSFFLSLHLPLSFFLSLHPSSFFLSPLSLPLSFFLSLPCTLPLSFFLSLPCTLPLFSFSLSLAPFLFLSFSPLHPSSFFLSLPCTLPLSFFLSLAPFLFLSFSPLHPSSFFLSLSPLHLPLSFFLSLSPCTLLFSFFLSLSPCTLPLSFFLSLSPCPFLFSFFLSPLHPSSFFLSFSLSLAPFLFLSFFLSPLHPSSFFLSLPCTLPLSFFLSPLHPFLFLSFSLPLHLPLSFFLSLLAPFLFLSFSLSLAPFLFLSFSLSLAPFLFLSFSLSLAPFLFLSFSLSLAPFLFLSFSLSLAPFLFLSFSLSLFPLSFFLSSLHPSSFFFLSPLHPSSFFLLSLAPFLFLSFSLLAPSSFFLSLSPLHPSSFSFL</sequence>
<accession>A0A812ED99</accession>
<reference evidence="4" key="1">
    <citation type="submission" date="2021-01" db="EMBL/GenBank/DDBJ databases">
        <authorList>
            <person name="Li R."/>
            <person name="Bekaert M."/>
        </authorList>
    </citation>
    <scope>NUCLEOTIDE SEQUENCE</scope>
    <source>
        <strain evidence="4">Farmed</strain>
    </source>
</reference>
<feature type="region of interest" description="Disordered" evidence="1">
    <location>
        <begin position="642"/>
        <end position="674"/>
    </location>
</feature>
<dbReference type="InterPro" id="IPR001849">
    <property type="entry name" value="PH_domain"/>
</dbReference>
<feature type="transmembrane region" description="Helical" evidence="2">
    <location>
        <begin position="1181"/>
        <end position="1200"/>
    </location>
</feature>
<evidence type="ECO:0000313" key="5">
    <source>
        <dbReference type="Proteomes" id="UP000597762"/>
    </source>
</evidence>
<feature type="compositionally biased region" description="Polar residues" evidence="1">
    <location>
        <begin position="345"/>
        <end position="361"/>
    </location>
</feature>
<evidence type="ECO:0000256" key="1">
    <source>
        <dbReference type="SAM" id="MobiDB-lite"/>
    </source>
</evidence>
<dbReference type="PANTHER" id="PTHR12752:SF9">
    <property type="entry name" value="KRAMER, ISOFORM I"/>
    <property type="match status" value="1"/>
</dbReference>
<feature type="transmembrane region" description="Helical" evidence="2">
    <location>
        <begin position="1004"/>
        <end position="1035"/>
    </location>
</feature>
<dbReference type="SMART" id="SM00233">
    <property type="entry name" value="PH"/>
    <property type="match status" value="1"/>
</dbReference>
<dbReference type="InterPro" id="IPR011993">
    <property type="entry name" value="PH-like_dom_sf"/>
</dbReference>
<dbReference type="Pfam" id="PF00169">
    <property type="entry name" value="PH"/>
    <property type="match status" value="1"/>
</dbReference>
<dbReference type="Gene3D" id="2.30.29.30">
    <property type="entry name" value="Pleckstrin-homology domain (PH domain)/Phosphotyrosine-binding domain (PTB)"/>
    <property type="match status" value="1"/>
</dbReference>
<feature type="transmembrane region" description="Helical" evidence="2">
    <location>
        <begin position="1464"/>
        <end position="1489"/>
    </location>
</feature>
<name>A0A812ED99_ACAPH</name>
<keyword evidence="2" id="KW-0812">Transmembrane</keyword>
<feature type="compositionally biased region" description="Polar residues" evidence="1">
    <location>
        <begin position="380"/>
        <end position="395"/>
    </location>
</feature>
<proteinExistence type="predicted"/>
<feature type="transmembrane region" description="Helical" evidence="2">
    <location>
        <begin position="1121"/>
        <end position="1143"/>
    </location>
</feature>
<feature type="transmembrane region" description="Helical" evidence="2">
    <location>
        <begin position="1275"/>
        <end position="1293"/>
    </location>
</feature>
<dbReference type="CDD" id="cd13248">
    <property type="entry name" value="PH_PEPP1_2_3"/>
    <property type="match status" value="1"/>
</dbReference>
<dbReference type="InterPro" id="IPR040392">
    <property type="entry name" value="PKHA4-7_PH"/>
</dbReference>
<keyword evidence="2" id="KW-0472">Membrane</keyword>
<feature type="region of interest" description="Disordered" evidence="1">
    <location>
        <begin position="334"/>
        <end position="361"/>
    </location>
</feature>
<organism evidence="4 5">
    <name type="scientific">Acanthosepion pharaonis</name>
    <name type="common">Pharaoh cuttlefish</name>
    <name type="synonym">Sepia pharaonis</name>
    <dbReference type="NCBI Taxonomy" id="158019"/>
    <lineage>
        <taxon>Eukaryota</taxon>
        <taxon>Metazoa</taxon>
        <taxon>Spiralia</taxon>
        <taxon>Lophotrochozoa</taxon>
        <taxon>Mollusca</taxon>
        <taxon>Cephalopoda</taxon>
        <taxon>Coleoidea</taxon>
        <taxon>Decapodiformes</taxon>
        <taxon>Sepiida</taxon>
        <taxon>Sepiina</taxon>
        <taxon>Sepiidae</taxon>
        <taxon>Acanthosepion</taxon>
    </lineage>
</organism>
<feature type="transmembrane region" description="Helical" evidence="2">
    <location>
        <begin position="1325"/>
        <end position="1349"/>
    </location>
</feature>
<feature type="transmembrane region" description="Helical" evidence="2">
    <location>
        <begin position="1047"/>
        <end position="1068"/>
    </location>
</feature>
<feature type="transmembrane region" description="Helical" evidence="2">
    <location>
        <begin position="1206"/>
        <end position="1228"/>
    </location>
</feature>
<dbReference type="PROSITE" id="PS50003">
    <property type="entry name" value="PH_DOMAIN"/>
    <property type="match status" value="1"/>
</dbReference>
<feature type="transmembrane region" description="Helical" evidence="2">
    <location>
        <begin position="1249"/>
        <end position="1269"/>
    </location>
</feature>
<dbReference type="OrthoDB" id="43122at2759"/>
<dbReference type="EMBL" id="CAHIKZ030005162">
    <property type="protein sequence ID" value="CAE1320206.1"/>
    <property type="molecule type" value="Genomic_DNA"/>
</dbReference>
<feature type="transmembrane region" description="Helical" evidence="2">
    <location>
        <begin position="1088"/>
        <end position="1114"/>
    </location>
</feature>
<feature type="compositionally biased region" description="Basic and acidic residues" evidence="1">
    <location>
        <begin position="275"/>
        <end position="289"/>
    </location>
</feature>
<keyword evidence="2" id="KW-1133">Transmembrane helix</keyword>
<feature type="transmembrane region" description="Helical" evidence="2">
    <location>
        <begin position="1361"/>
        <end position="1384"/>
    </location>
</feature>
<feature type="region of interest" description="Disordered" evidence="1">
    <location>
        <begin position="549"/>
        <end position="584"/>
    </location>
</feature>
<feature type="region of interest" description="Disordered" evidence="1">
    <location>
        <begin position="512"/>
        <end position="534"/>
    </location>
</feature>
<feature type="region of interest" description="Disordered" evidence="1">
    <location>
        <begin position="186"/>
        <end position="314"/>
    </location>
</feature>
<feature type="compositionally biased region" description="Polar residues" evidence="1">
    <location>
        <begin position="222"/>
        <end position="243"/>
    </location>
</feature>
<keyword evidence="5" id="KW-1185">Reference proteome</keyword>
<evidence type="ECO:0000313" key="4">
    <source>
        <dbReference type="EMBL" id="CAE1320206.1"/>
    </source>
</evidence>
<dbReference type="PANTHER" id="PTHR12752">
    <property type="entry name" value="PHOSPHOINOSITOL 3-PHOSPHATE-BINDING PROTEIN"/>
    <property type="match status" value="1"/>
</dbReference>
<feature type="compositionally biased region" description="Polar residues" evidence="1">
    <location>
        <begin position="642"/>
        <end position="651"/>
    </location>
</feature>
<feature type="domain" description="PH" evidence="3">
    <location>
        <begin position="49"/>
        <end position="148"/>
    </location>
</feature>
<protein>
    <recommendedName>
        <fullName evidence="3">PH domain-containing protein</fullName>
    </recommendedName>
</protein>
<evidence type="ECO:0000256" key="2">
    <source>
        <dbReference type="SAM" id="Phobius"/>
    </source>
</evidence>
<feature type="compositionally biased region" description="Low complexity" evidence="1">
    <location>
        <begin position="209"/>
        <end position="221"/>
    </location>
</feature>
<feature type="transmembrane region" description="Helical" evidence="2">
    <location>
        <begin position="1390"/>
        <end position="1410"/>
    </location>
</feature>
<dbReference type="SUPFAM" id="SSF50729">
    <property type="entry name" value="PH domain-like"/>
    <property type="match status" value="1"/>
</dbReference>
<evidence type="ECO:0000259" key="3">
    <source>
        <dbReference type="PROSITE" id="PS50003"/>
    </source>
</evidence>
<feature type="region of interest" description="Disordered" evidence="1">
    <location>
        <begin position="380"/>
        <end position="420"/>
    </location>
</feature>
<comment type="caution">
    <text evidence="4">The sequence shown here is derived from an EMBL/GenBank/DDBJ whole genome shotgun (WGS) entry which is preliminary data.</text>
</comment>
<feature type="compositionally biased region" description="Polar residues" evidence="1">
    <location>
        <begin position="292"/>
        <end position="314"/>
    </location>
</feature>
<gene>
    <name evidence="4" type="ORF">SPHA_70472</name>
</gene>